<dbReference type="PRINTS" id="PR00742">
    <property type="entry name" value="GLHYDRLASE35"/>
</dbReference>
<dbReference type="AlphaFoldDB" id="A0A317ZXD9"/>
<dbReference type="InterPro" id="IPR031330">
    <property type="entry name" value="Gly_Hdrlase_35_cat"/>
</dbReference>
<feature type="domain" description="Glycoside hydrolase 35 catalytic" evidence="3">
    <location>
        <begin position="42"/>
        <end position="382"/>
    </location>
</feature>
<dbReference type="RefSeq" id="WP_110125586.1">
    <property type="nucleotide sequence ID" value="NZ_QHLY01000005.1"/>
</dbReference>
<dbReference type="OrthoDB" id="9813184at2"/>
<dbReference type="SUPFAM" id="SSF51445">
    <property type="entry name" value="(Trans)glycosidases"/>
    <property type="match status" value="1"/>
</dbReference>
<comment type="similarity">
    <text evidence="1 2">Belongs to the glycosyl hydrolase 35 family.</text>
</comment>
<comment type="caution">
    <text evidence="4">The sequence shown here is derived from an EMBL/GenBank/DDBJ whole genome shotgun (WGS) entry which is preliminary data.</text>
</comment>
<protein>
    <recommendedName>
        <fullName evidence="3">Glycoside hydrolase 35 catalytic domain-containing protein</fullName>
    </recommendedName>
</protein>
<evidence type="ECO:0000256" key="1">
    <source>
        <dbReference type="ARBA" id="ARBA00009809"/>
    </source>
</evidence>
<dbReference type="Gene3D" id="3.20.20.80">
    <property type="entry name" value="Glycosidases"/>
    <property type="match status" value="1"/>
</dbReference>
<proteinExistence type="inferred from homology"/>
<organism evidence="4 5">
    <name type="scientific">Cryobacterium arcticum</name>
    <dbReference type="NCBI Taxonomy" id="670052"/>
    <lineage>
        <taxon>Bacteria</taxon>
        <taxon>Bacillati</taxon>
        <taxon>Actinomycetota</taxon>
        <taxon>Actinomycetes</taxon>
        <taxon>Micrococcales</taxon>
        <taxon>Microbacteriaceae</taxon>
        <taxon>Cryobacterium</taxon>
    </lineage>
</organism>
<evidence type="ECO:0000313" key="5">
    <source>
        <dbReference type="Proteomes" id="UP000246722"/>
    </source>
</evidence>
<dbReference type="GO" id="GO:0004553">
    <property type="term" value="F:hydrolase activity, hydrolyzing O-glycosyl compounds"/>
    <property type="evidence" value="ECO:0007669"/>
    <property type="project" value="InterPro"/>
</dbReference>
<gene>
    <name evidence="4" type="ORF">CTB96_03940</name>
</gene>
<dbReference type="PANTHER" id="PTHR23421">
    <property type="entry name" value="BETA-GALACTOSIDASE RELATED"/>
    <property type="match status" value="1"/>
</dbReference>
<sequence length="774" mass="84426">MTIFSLSVPPAPPAVRPAVDMGDPAGTPNAVELTNRYVTRAGTPWFPVMGEYHYSRDDAARWETELRKIKAGGIDVLATYVFWILHEEIEGTVRWDGNRDLRRFLQIAHRVGLCVVIRIGPWAHGEARNGGFPDWVQARPIEHRTNDPRYLTLVRHWYTAVERQLRGLFHSAANPDGPIIAVQVDNELYDQPDHIDTLRSIAEDLGMHASLWVATGWGGAQLPADRVMPVYAGYSDGFWESSQVDWPEFGPMHFTFSTVRDDLSVGADVRGTDAVAADRDYRYPFVTCELGGGMHVAYHRRPCVDSIDVAALGLVKIGSGSAWQGYYLYHGVQQVMGELTSTQESQETGYPNDVPLLDYDFYAPLGALGQVREHYHLLRQQHLLLQSFGAEIATYPAVIPPTEPGAPRWSVRGDGQRGYLFVNNHQPAGQPLPAIAGVQFAVELGPNTVTLPTAPIELASGSYFAWPLRQPFGSIPAVSATLQPITAIGSLVVFAATAGVDPELLVEGVDAATISGATVETLGDGTLLLRPTAQPGIDTVVTIGSTRLLILDPYTAARVWRGEIQGTDSLVVWDGALAFGDDFTLFPTSADNECLVLPPLADGSLPPGVAPAGARGVFSRYLVTGPDAVPEAAVVVEQRATGVAEHRRGGSANRASAPLESDFERAARLRIVLPDLSHLDESDSVYLSLEWVGDAARAYIGDEFVSDQFWSGRRWDIDLTPHRSVADLGIRLEALPWDPTADVFVDPRVRPAPTDSPLQFTAAELVVTRRVRFA</sequence>
<keyword evidence="5" id="KW-1185">Reference proteome</keyword>
<accession>A0A317ZXD9</accession>
<dbReference type="InterPro" id="IPR001944">
    <property type="entry name" value="Glycoside_Hdrlase_35"/>
</dbReference>
<dbReference type="EMBL" id="QHLY01000005">
    <property type="protein sequence ID" value="PXA72063.1"/>
    <property type="molecule type" value="Genomic_DNA"/>
</dbReference>
<evidence type="ECO:0000256" key="2">
    <source>
        <dbReference type="RuleBase" id="RU003679"/>
    </source>
</evidence>
<dbReference type="Pfam" id="PF01301">
    <property type="entry name" value="Glyco_hydro_35"/>
    <property type="match status" value="1"/>
</dbReference>
<reference evidence="4 5" key="1">
    <citation type="submission" date="2018-05" db="EMBL/GenBank/DDBJ databases">
        <title>Genetic diversity of glacier-inhabiting Cryobacterium bacteria in China and description of Cryobacterium mengkeensis sp. nov. and Arthrobacter glacialis sp. nov.</title>
        <authorList>
            <person name="Liu Q."/>
            <person name="Xin Y.-H."/>
        </authorList>
    </citation>
    <scope>NUCLEOTIDE SEQUENCE [LARGE SCALE GENOMIC DNA]</scope>
    <source>
        <strain evidence="4 5">SK-1</strain>
    </source>
</reference>
<dbReference type="GO" id="GO:0005975">
    <property type="term" value="P:carbohydrate metabolic process"/>
    <property type="evidence" value="ECO:0007669"/>
    <property type="project" value="InterPro"/>
</dbReference>
<dbReference type="Proteomes" id="UP000246722">
    <property type="component" value="Unassembled WGS sequence"/>
</dbReference>
<name>A0A317ZXD9_9MICO</name>
<dbReference type="InterPro" id="IPR017853">
    <property type="entry name" value="GH"/>
</dbReference>
<evidence type="ECO:0000313" key="4">
    <source>
        <dbReference type="EMBL" id="PXA72063.1"/>
    </source>
</evidence>
<evidence type="ECO:0000259" key="3">
    <source>
        <dbReference type="Pfam" id="PF01301"/>
    </source>
</evidence>